<accession>A0A6J6Z5B1</accession>
<protein>
    <submittedName>
        <fullName evidence="1">Unannotated protein</fullName>
    </submittedName>
</protein>
<sequence>MSGHPTGVHGDSVFKLVEVLLEGFPVPVDCLEGGKRHPFNAAHHFLQILGFSGGRAEGSEGEAAVASDDCGDAVVRRW</sequence>
<reference evidence="1" key="1">
    <citation type="submission" date="2020-05" db="EMBL/GenBank/DDBJ databases">
        <authorList>
            <person name="Chiriac C."/>
            <person name="Salcher M."/>
            <person name="Ghai R."/>
            <person name="Kavagutti S V."/>
        </authorList>
    </citation>
    <scope>NUCLEOTIDE SEQUENCE</scope>
</reference>
<dbReference type="AlphaFoldDB" id="A0A6J6Z5B1"/>
<dbReference type="EMBL" id="CAFAAM010000236">
    <property type="protein sequence ID" value="CAB4815744.1"/>
    <property type="molecule type" value="Genomic_DNA"/>
</dbReference>
<organism evidence="1">
    <name type="scientific">freshwater metagenome</name>
    <dbReference type="NCBI Taxonomy" id="449393"/>
    <lineage>
        <taxon>unclassified sequences</taxon>
        <taxon>metagenomes</taxon>
        <taxon>ecological metagenomes</taxon>
    </lineage>
</organism>
<gene>
    <name evidence="1" type="ORF">UFOPK3010_01438</name>
</gene>
<proteinExistence type="predicted"/>
<name>A0A6J6Z5B1_9ZZZZ</name>
<evidence type="ECO:0000313" key="1">
    <source>
        <dbReference type="EMBL" id="CAB4815744.1"/>
    </source>
</evidence>